<proteinExistence type="inferred from homology"/>
<gene>
    <name evidence="5" type="ORF">HDA45_002377</name>
</gene>
<comment type="caution">
    <text evidence="5">The sequence shown here is derived from an EMBL/GenBank/DDBJ whole genome shotgun (WGS) entry which is preliminary data.</text>
</comment>
<evidence type="ECO:0000313" key="6">
    <source>
        <dbReference type="Proteomes" id="UP000580861"/>
    </source>
</evidence>
<dbReference type="PANTHER" id="PTHR43201:SF5">
    <property type="entry name" value="MEDIUM-CHAIN ACYL-COA LIGASE ACSF2, MITOCHONDRIAL"/>
    <property type="match status" value="1"/>
</dbReference>
<dbReference type="InterPro" id="IPR025110">
    <property type="entry name" value="AMP-bd_C"/>
</dbReference>
<dbReference type="GO" id="GO:0031956">
    <property type="term" value="F:medium-chain fatty acid-CoA ligase activity"/>
    <property type="evidence" value="ECO:0007669"/>
    <property type="project" value="TreeGrafter"/>
</dbReference>
<evidence type="ECO:0000259" key="4">
    <source>
        <dbReference type="Pfam" id="PF13193"/>
    </source>
</evidence>
<name>A0A841B0E8_9PSEU</name>
<dbReference type="AlphaFoldDB" id="A0A841B0E8"/>
<dbReference type="GO" id="GO:0006631">
    <property type="term" value="P:fatty acid metabolic process"/>
    <property type="evidence" value="ECO:0007669"/>
    <property type="project" value="TreeGrafter"/>
</dbReference>
<dbReference type="Pfam" id="PF00501">
    <property type="entry name" value="AMP-binding"/>
    <property type="match status" value="1"/>
</dbReference>
<dbReference type="RefSeq" id="WP_184894649.1">
    <property type="nucleotide sequence ID" value="NZ_JACHMX010000001.1"/>
</dbReference>
<feature type="domain" description="AMP-dependent synthetase/ligase" evidence="3">
    <location>
        <begin position="36"/>
        <end position="398"/>
    </location>
</feature>
<sequence>MTAIPHARTTPVYRDLVPADVRAGWRYPDRDLYTLFARQCLDQPDKIAVIDADGELTYAELDDMARRLAAGLARLGIEPGEVVAVQLPNGRLACAADLAIAALGAIALPYPVGRGQREAASLLGRSRAVAVITVTLHGDFACAAGIRNLAAELPDLRAVIAVGTDTPAGCVPIHALLAADARSFRPARPDPNAPARILVTSGSEAEPKMVAYSHNALAGGRGTMLAELHDVPADMRNLFLVPLATAFGSSGTSVTLATLGGTLLLQPKFDAAATLRLIGRARPTHLLGVATMLRQLASAPELASADLSSLRAVVIGGAVLDEPTARRGREALGCPVINLYGSADGVSTHTALDDPVERVTTAGRPNPGVAEIRVVDEHLEELPIGEVGELIARGPMSPLCYVGAPELDARYRTPDGWVRTGDLGRIDDEGYLTIVGRRKDVIIRGGMNISPAEVEAVLITHPAIRDVACVPVPDPLFGERLCACVASETPLSLDDLTGHLERSGLERRKFPERLVVLPSLPLGPAGKVDRRVLRALAVEHREFPVIATDKAKPS</sequence>
<evidence type="ECO:0000313" key="5">
    <source>
        <dbReference type="EMBL" id="MBB5852290.1"/>
    </source>
</evidence>
<dbReference type="Gene3D" id="3.30.300.30">
    <property type="match status" value="1"/>
</dbReference>
<keyword evidence="6" id="KW-1185">Reference proteome</keyword>
<dbReference type="PANTHER" id="PTHR43201">
    <property type="entry name" value="ACYL-COA SYNTHETASE"/>
    <property type="match status" value="1"/>
</dbReference>
<dbReference type="Gene3D" id="3.40.50.12780">
    <property type="entry name" value="N-terminal domain of ligase-like"/>
    <property type="match status" value="1"/>
</dbReference>
<dbReference type="InterPro" id="IPR045851">
    <property type="entry name" value="AMP-bd_C_sf"/>
</dbReference>
<dbReference type="InterPro" id="IPR000873">
    <property type="entry name" value="AMP-dep_synth/lig_dom"/>
</dbReference>
<dbReference type="Proteomes" id="UP000580861">
    <property type="component" value="Unassembled WGS sequence"/>
</dbReference>
<organism evidence="5 6">
    <name type="scientific">Amycolatopsis umgeniensis</name>
    <dbReference type="NCBI Taxonomy" id="336628"/>
    <lineage>
        <taxon>Bacteria</taxon>
        <taxon>Bacillati</taxon>
        <taxon>Actinomycetota</taxon>
        <taxon>Actinomycetes</taxon>
        <taxon>Pseudonocardiales</taxon>
        <taxon>Pseudonocardiaceae</taxon>
        <taxon>Amycolatopsis</taxon>
    </lineage>
</organism>
<evidence type="ECO:0000259" key="3">
    <source>
        <dbReference type="Pfam" id="PF00501"/>
    </source>
</evidence>
<keyword evidence="2" id="KW-0436">Ligase</keyword>
<accession>A0A841B0E8</accession>
<evidence type="ECO:0000256" key="1">
    <source>
        <dbReference type="ARBA" id="ARBA00006432"/>
    </source>
</evidence>
<dbReference type="Pfam" id="PF13193">
    <property type="entry name" value="AMP-binding_C"/>
    <property type="match status" value="1"/>
</dbReference>
<dbReference type="EMBL" id="JACHMX010000001">
    <property type="protein sequence ID" value="MBB5852290.1"/>
    <property type="molecule type" value="Genomic_DNA"/>
</dbReference>
<dbReference type="SUPFAM" id="SSF56801">
    <property type="entry name" value="Acetyl-CoA synthetase-like"/>
    <property type="match status" value="1"/>
</dbReference>
<comment type="similarity">
    <text evidence="1">Belongs to the ATP-dependent AMP-binding enzyme family.</text>
</comment>
<dbReference type="InterPro" id="IPR042099">
    <property type="entry name" value="ANL_N_sf"/>
</dbReference>
<feature type="domain" description="AMP-binding enzyme C-terminal" evidence="4">
    <location>
        <begin position="453"/>
        <end position="527"/>
    </location>
</feature>
<evidence type="ECO:0000256" key="2">
    <source>
        <dbReference type="ARBA" id="ARBA00022598"/>
    </source>
</evidence>
<reference evidence="5 6" key="1">
    <citation type="submission" date="2020-08" db="EMBL/GenBank/DDBJ databases">
        <title>Sequencing the genomes of 1000 actinobacteria strains.</title>
        <authorList>
            <person name="Klenk H.-P."/>
        </authorList>
    </citation>
    <scope>NUCLEOTIDE SEQUENCE [LARGE SCALE GENOMIC DNA]</scope>
    <source>
        <strain evidence="5 6">DSM 45272</strain>
    </source>
</reference>
<protein>
    <submittedName>
        <fullName evidence="5">Non-ribosomal peptide synthetase component E (Peptide arylation enzyme)</fullName>
    </submittedName>
</protein>